<dbReference type="SMART" id="SM00432">
    <property type="entry name" value="MADS"/>
    <property type="match status" value="1"/>
</dbReference>
<dbReference type="EMBL" id="BQKY01000004">
    <property type="protein sequence ID" value="GJN89268.1"/>
    <property type="molecule type" value="Genomic_DNA"/>
</dbReference>
<keyword evidence="3" id="KW-0238">DNA-binding</keyword>
<evidence type="ECO:0000256" key="4">
    <source>
        <dbReference type="ARBA" id="ARBA00023163"/>
    </source>
</evidence>
<sequence length="511" mass="54107">MDPSLSTSPSPRLSHAGAPPPSPPYLASNPQPQPPPPPSFQQYSQIPALSPVSPGFPPAAQQGGQPPPPPPPHGASSSTQLPLLPPLPNETPTLQSPSSLLAEQQPVAPSSAFGGPSIVAFDPDADAGTDDDDEGEEGGSPKKKARKTPTRGAAVSGSTAGDGGEGDAGGEDDKSRRKITIQYIQKKEKRHITFSKRKAGIMKKAYELATLTGTQVLLLVVSETGIVYTFTTTKFQPLVGANTDGTASDGQRLIQRCLASDPEEDVNSNYISPPPDAPLLPLPPSAQKRPFEANSQQHGGQIALRTKQPRPRGKARPAPIVAPGPAGLASLPTPGIHATMDQMQQLPPSPHPLNPAPPGSLAPYPPSPSYAPQFYSKGDVAMRTSCGYTDGASLNEHHGPPPTYPPPPALGYTHQVRHYPPLHPHYQPASAPRSVVDPYGGTRGHYGALSGRPPQDQHMQSPQQPSHPSADMYHSGPPPARHHHHAHDALPPPHAQMYDEQQLQQDAYMHR</sequence>
<dbReference type="Pfam" id="PF00319">
    <property type="entry name" value="SRF-TF"/>
    <property type="match status" value="1"/>
</dbReference>
<dbReference type="PROSITE" id="PS50066">
    <property type="entry name" value="MADS_BOX_2"/>
    <property type="match status" value="1"/>
</dbReference>
<feature type="region of interest" description="Disordered" evidence="6">
    <location>
        <begin position="1"/>
        <end position="177"/>
    </location>
</feature>
<organism evidence="8 9">
    <name type="scientific">Rhodotorula paludigena</name>
    <dbReference type="NCBI Taxonomy" id="86838"/>
    <lineage>
        <taxon>Eukaryota</taxon>
        <taxon>Fungi</taxon>
        <taxon>Dikarya</taxon>
        <taxon>Basidiomycota</taxon>
        <taxon>Pucciniomycotina</taxon>
        <taxon>Microbotryomycetes</taxon>
        <taxon>Sporidiobolales</taxon>
        <taxon>Sporidiobolaceae</taxon>
        <taxon>Rhodotorula</taxon>
    </lineage>
</organism>
<feature type="region of interest" description="Disordered" evidence="6">
    <location>
        <begin position="264"/>
        <end position="370"/>
    </location>
</feature>
<dbReference type="CDD" id="cd00266">
    <property type="entry name" value="MADS_SRF_like"/>
    <property type="match status" value="1"/>
</dbReference>
<dbReference type="GO" id="GO:0000987">
    <property type="term" value="F:cis-regulatory region sequence-specific DNA binding"/>
    <property type="evidence" value="ECO:0007669"/>
    <property type="project" value="InterPro"/>
</dbReference>
<feature type="compositionally biased region" description="Pro residues" evidence="6">
    <location>
        <begin position="400"/>
        <end position="409"/>
    </location>
</feature>
<dbReference type="InterPro" id="IPR036879">
    <property type="entry name" value="TF_MADSbox_sf"/>
</dbReference>
<evidence type="ECO:0000256" key="6">
    <source>
        <dbReference type="SAM" id="MobiDB-lite"/>
    </source>
</evidence>
<dbReference type="InterPro" id="IPR050142">
    <property type="entry name" value="MADS-box/MEF2_TF"/>
</dbReference>
<proteinExistence type="predicted"/>
<feature type="domain" description="MADS-box" evidence="7">
    <location>
        <begin position="174"/>
        <end position="234"/>
    </location>
</feature>
<evidence type="ECO:0000259" key="7">
    <source>
        <dbReference type="PROSITE" id="PS50066"/>
    </source>
</evidence>
<evidence type="ECO:0000256" key="3">
    <source>
        <dbReference type="ARBA" id="ARBA00023125"/>
    </source>
</evidence>
<comment type="subcellular location">
    <subcellularLocation>
        <location evidence="1">Nucleus</location>
    </subcellularLocation>
</comment>
<keyword evidence="4" id="KW-0804">Transcription</keyword>
<dbReference type="InterPro" id="IPR033897">
    <property type="entry name" value="SRF-like_MADS-box"/>
</dbReference>
<dbReference type="GO" id="GO:0005634">
    <property type="term" value="C:nucleus"/>
    <property type="evidence" value="ECO:0007669"/>
    <property type="project" value="UniProtKB-SubCell"/>
</dbReference>
<name>A0AAV5GGH0_9BASI</name>
<dbReference type="InterPro" id="IPR002100">
    <property type="entry name" value="TF_MADSbox"/>
</dbReference>
<feature type="compositionally biased region" description="Pro residues" evidence="6">
    <location>
        <begin position="272"/>
        <end position="284"/>
    </location>
</feature>
<feature type="region of interest" description="Disordered" evidence="6">
    <location>
        <begin position="391"/>
        <end position="493"/>
    </location>
</feature>
<dbReference type="SUPFAM" id="SSF55455">
    <property type="entry name" value="SRF-like"/>
    <property type="match status" value="1"/>
</dbReference>
<keyword evidence="9" id="KW-1185">Reference proteome</keyword>
<keyword evidence="5" id="KW-0539">Nucleus</keyword>
<evidence type="ECO:0000256" key="1">
    <source>
        <dbReference type="ARBA" id="ARBA00004123"/>
    </source>
</evidence>
<feature type="compositionally biased region" description="Low complexity" evidence="6">
    <location>
        <begin position="453"/>
        <end position="469"/>
    </location>
</feature>
<dbReference type="PRINTS" id="PR00404">
    <property type="entry name" value="MADSDOMAIN"/>
</dbReference>
<dbReference type="PROSITE" id="PS00350">
    <property type="entry name" value="MADS_BOX_1"/>
    <property type="match status" value="1"/>
</dbReference>
<dbReference type="AlphaFoldDB" id="A0AAV5GGH0"/>
<evidence type="ECO:0000313" key="8">
    <source>
        <dbReference type="EMBL" id="GJN89268.1"/>
    </source>
</evidence>
<comment type="caution">
    <text evidence="8">The sequence shown here is derived from an EMBL/GenBank/DDBJ whole genome shotgun (WGS) entry which is preliminary data.</text>
</comment>
<reference evidence="8 9" key="1">
    <citation type="submission" date="2021-12" db="EMBL/GenBank/DDBJ databases">
        <title>High titer production of polyol ester of fatty acids by Rhodotorula paludigena BS15 towards product separation-free biomass refinery.</title>
        <authorList>
            <person name="Mano J."/>
            <person name="Ono H."/>
            <person name="Tanaka T."/>
            <person name="Naito K."/>
            <person name="Sushida H."/>
            <person name="Ike M."/>
            <person name="Tokuyasu K."/>
            <person name="Kitaoka M."/>
        </authorList>
    </citation>
    <scope>NUCLEOTIDE SEQUENCE [LARGE SCALE GENOMIC DNA]</scope>
    <source>
        <strain evidence="8 9">BS15</strain>
    </source>
</reference>
<accession>A0AAV5GGH0</accession>
<evidence type="ECO:0000256" key="2">
    <source>
        <dbReference type="ARBA" id="ARBA00023015"/>
    </source>
</evidence>
<dbReference type="GO" id="GO:0045944">
    <property type="term" value="P:positive regulation of transcription by RNA polymerase II"/>
    <property type="evidence" value="ECO:0007669"/>
    <property type="project" value="InterPro"/>
</dbReference>
<dbReference type="GO" id="GO:0000981">
    <property type="term" value="F:DNA-binding transcription factor activity, RNA polymerase II-specific"/>
    <property type="evidence" value="ECO:0007669"/>
    <property type="project" value="InterPro"/>
</dbReference>
<evidence type="ECO:0000256" key="5">
    <source>
        <dbReference type="ARBA" id="ARBA00023242"/>
    </source>
</evidence>
<feature type="compositionally biased region" description="Polar residues" evidence="6">
    <location>
        <begin position="90"/>
        <end position="102"/>
    </location>
</feature>
<feature type="compositionally biased region" description="Pro residues" evidence="6">
    <location>
        <begin position="347"/>
        <end position="369"/>
    </location>
</feature>
<evidence type="ECO:0000313" key="9">
    <source>
        <dbReference type="Proteomes" id="UP001342314"/>
    </source>
</evidence>
<keyword evidence="2" id="KW-0805">Transcription regulation</keyword>
<dbReference type="Gene3D" id="3.40.1810.10">
    <property type="entry name" value="Transcription factor, MADS-box"/>
    <property type="match status" value="1"/>
</dbReference>
<gene>
    <name evidence="8" type="ORF">Rhopal_002247-T1</name>
</gene>
<dbReference type="GO" id="GO:0046983">
    <property type="term" value="F:protein dimerization activity"/>
    <property type="evidence" value="ECO:0007669"/>
    <property type="project" value="InterPro"/>
</dbReference>
<feature type="compositionally biased region" description="Low complexity" evidence="6">
    <location>
        <begin position="1"/>
        <end position="17"/>
    </location>
</feature>
<dbReference type="PANTHER" id="PTHR48019">
    <property type="entry name" value="SERUM RESPONSE FACTOR HOMOLOG"/>
    <property type="match status" value="1"/>
</dbReference>
<feature type="compositionally biased region" description="Acidic residues" evidence="6">
    <location>
        <begin position="123"/>
        <end position="137"/>
    </location>
</feature>
<protein>
    <recommendedName>
        <fullName evidence="7">MADS-box domain-containing protein</fullName>
    </recommendedName>
</protein>
<dbReference type="Proteomes" id="UP001342314">
    <property type="component" value="Unassembled WGS sequence"/>
</dbReference>
<dbReference type="FunFam" id="3.40.1810.10:FF:000002">
    <property type="entry name" value="Serum response factor b"/>
    <property type="match status" value="1"/>
</dbReference>